<dbReference type="OrthoDB" id="6612291at2759"/>
<dbReference type="STRING" id="1392247.A0A3N4KW25"/>
<dbReference type="Proteomes" id="UP000277580">
    <property type="component" value="Unassembled WGS sequence"/>
</dbReference>
<protein>
    <submittedName>
        <fullName evidence="11">Putative MFS monosaccharide transporter</fullName>
    </submittedName>
</protein>
<feature type="transmembrane region" description="Helical" evidence="9">
    <location>
        <begin position="125"/>
        <end position="145"/>
    </location>
</feature>
<dbReference type="NCBIfam" id="TIGR00879">
    <property type="entry name" value="SP"/>
    <property type="match status" value="1"/>
</dbReference>
<keyword evidence="4 9" id="KW-0812">Transmembrane</keyword>
<gene>
    <name evidence="11" type="ORF">P167DRAFT_502919</name>
</gene>
<dbReference type="SUPFAM" id="SSF103473">
    <property type="entry name" value="MFS general substrate transporter"/>
    <property type="match status" value="1"/>
</dbReference>
<evidence type="ECO:0000313" key="11">
    <source>
        <dbReference type="EMBL" id="RPB14753.1"/>
    </source>
</evidence>
<comment type="similarity">
    <text evidence="2 7">Belongs to the major facilitator superfamily. Sugar transporter (TC 2.A.1.1) family.</text>
</comment>
<dbReference type="EMBL" id="ML119116">
    <property type="protein sequence ID" value="RPB14753.1"/>
    <property type="molecule type" value="Genomic_DNA"/>
</dbReference>
<feature type="transmembrane region" description="Helical" evidence="9">
    <location>
        <begin position="313"/>
        <end position="338"/>
    </location>
</feature>
<evidence type="ECO:0000313" key="12">
    <source>
        <dbReference type="Proteomes" id="UP000277580"/>
    </source>
</evidence>
<evidence type="ECO:0000256" key="9">
    <source>
        <dbReference type="SAM" id="Phobius"/>
    </source>
</evidence>
<dbReference type="InterPro" id="IPR036259">
    <property type="entry name" value="MFS_trans_sf"/>
</dbReference>
<dbReference type="Gene3D" id="1.20.1250.20">
    <property type="entry name" value="MFS general substrate transporter like domains"/>
    <property type="match status" value="1"/>
</dbReference>
<evidence type="ECO:0000256" key="1">
    <source>
        <dbReference type="ARBA" id="ARBA00004141"/>
    </source>
</evidence>
<dbReference type="InterPro" id="IPR003663">
    <property type="entry name" value="Sugar/inositol_transpt"/>
</dbReference>
<dbReference type="AlphaFoldDB" id="A0A3N4KW25"/>
<evidence type="ECO:0000256" key="5">
    <source>
        <dbReference type="ARBA" id="ARBA00022989"/>
    </source>
</evidence>
<feature type="transmembrane region" description="Helical" evidence="9">
    <location>
        <begin position="14"/>
        <end position="31"/>
    </location>
</feature>
<dbReference type="PANTHER" id="PTHR48022">
    <property type="entry name" value="PLASTIDIC GLUCOSE TRANSPORTER 4"/>
    <property type="match status" value="1"/>
</dbReference>
<dbReference type="PANTHER" id="PTHR48022:SF68">
    <property type="entry name" value="MAJOR FACILITATOR SUPERFAMILY (MFS) PROFILE DOMAIN-CONTAINING PROTEIN-RELATED"/>
    <property type="match status" value="1"/>
</dbReference>
<dbReference type="InterPro" id="IPR005828">
    <property type="entry name" value="MFS_sugar_transport-like"/>
</dbReference>
<feature type="transmembrane region" description="Helical" evidence="9">
    <location>
        <begin position="417"/>
        <end position="436"/>
    </location>
</feature>
<evidence type="ECO:0000256" key="2">
    <source>
        <dbReference type="ARBA" id="ARBA00010992"/>
    </source>
</evidence>
<keyword evidence="5 9" id="KW-1133">Transmembrane helix</keyword>
<dbReference type="FunFam" id="1.20.1250.20:FF:000061">
    <property type="entry name" value="MFS sugar transporter"/>
    <property type="match status" value="1"/>
</dbReference>
<keyword evidence="3 7" id="KW-0813">Transport</keyword>
<feature type="domain" description="Major facilitator superfamily (MFS) profile" evidence="10">
    <location>
        <begin position="18"/>
        <end position="463"/>
    </location>
</feature>
<evidence type="ECO:0000259" key="10">
    <source>
        <dbReference type="PROSITE" id="PS50850"/>
    </source>
</evidence>
<evidence type="ECO:0000256" key="8">
    <source>
        <dbReference type="SAM" id="MobiDB-lite"/>
    </source>
</evidence>
<feature type="region of interest" description="Disordered" evidence="8">
    <location>
        <begin position="512"/>
        <end position="533"/>
    </location>
</feature>
<dbReference type="InterPro" id="IPR020846">
    <property type="entry name" value="MFS_dom"/>
</dbReference>
<reference evidence="11 12" key="1">
    <citation type="journal article" date="2018" name="Nat. Ecol. Evol.">
        <title>Pezizomycetes genomes reveal the molecular basis of ectomycorrhizal truffle lifestyle.</title>
        <authorList>
            <person name="Murat C."/>
            <person name="Payen T."/>
            <person name="Noel B."/>
            <person name="Kuo A."/>
            <person name="Morin E."/>
            <person name="Chen J."/>
            <person name="Kohler A."/>
            <person name="Krizsan K."/>
            <person name="Balestrini R."/>
            <person name="Da Silva C."/>
            <person name="Montanini B."/>
            <person name="Hainaut M."/>
            <person name="Levati E."/>
            <person name="Barry K.W."/>
            <person name="Belfiori B."/>
            <person name="Cichocki N."/>
            <person name="Clum A."/>
            <person name="Dockter R.B."/>
            <person name="Fauchery L."/>
            <person name="Guy J."/>
            <person name="Iotti M."/>
            <person name="Le Tacon F."/>
            <person name="Lindquist E.A."/>
            <person name="Lipzen A."/>
            <person name="Malagnac F."/>
            <person name="Mello A."/>
            <person name="Molinier V."/>
            <person name="Miyauchi S."/>
            <person name="Poulain J."/>
            <person name="Riccioni C."/>
            <person name="Rubini A."/>
            <person name="Sitrit Y."/>
            <person name="Splivallo R."/>
            <person name="Traeger S."/>
            <person name="Wang M."/>
            <person name="Zifcakova L."/>
            <person name="Wipf D."/>
            <person name="Zambonelli A."/>
            <person name="Paolocci F."/>
            <person name="Nowrousian M."/>
            <person name="Ottonello S."/>
            <person name="Baldrian P."/>
            <person name="Spatafora J.W."/>
            <person name="Henrissat B."/>
            <person name="Nagy L.G."/>
            <person name="Aury J.M."/>
            <person name="Wincker P."/>
            <person name="Grigoriev I.V."/>
            <person name="Bonfante P."/>
            <person name="Martin F.M."/>
        </authorList>
    </citation>
    <scope>NUCLEOTIDE SEQUENCE [LARGE SCALE GENOMIC DNA]</scope>
    <source>
        <strain evidence="11 12">CCBAS932</strain>
    </source>
</reference>
<accession>A0A3N4KW25</accession>
<dbReference type="GO" id="GO:0016020">
    <property type="term" value="C:membrane"/>
    <property type="evidence" value="ECO:0007669"/>
    <property type="project" value="UniProtKB-SubCell"/>
</dbReference>
<sequence length="533" mass="59414">MFGKRFFGLRGPKLNYAISIIAGIDFLLFGYDQGVMGGLLTLKSFTKVFPEMDTSESLPAHVRSRNAEVQGVAISMYNIGCFCGALACLYLGDKLGRRKTLFTGAMIMVIGAILQTTAYSLGHFITGRLVTGFGNGLNTATVPVWQSECSKSHDRGRLLMIEGALVTGGIMISYWIDFGFSFLEPSEISWRFPIAFQIVFALVIVIFILPLPESPRWLLLKGRETEALEVLTALDDVPADDPQVMGELAEIKTALEETAAATFKDLFTMDENRNFHRVVLGYMIQVFQQISGINLITYYAATIYEQYIHLEPLLARILAACNGTEYFLASWISVFIIEKVGRRKLLLWSTAGMSASMAILAIMTSIGGGATGIVAAIFLFVFNTFFAVGWLGMAWLYPAEVTPLRIRARANSLSTSANWIFNFMVVMITPVAFANIQYRTYIIFAVINAAIIPCLYWFYPETAYRSLEEMDNIFKKSKSIWDTVRIAAQEPLRHGKHGELLVIPDAERRASDLTKTESKAEHREYIDGSSETI</sequence>
<dbReference type="GO" id="GO:0005351">
    <property type="term" value="F:carbohydrate:proton symporter activity"/>
    <property type="evidence" value="ECO:0007669"/>
    <property type="project" value="TreeGrafter"/>
</dbReference>
<dbReference type="InParanoid" id="A0A3N4KW25"/>
<keyword evidence="6 9" id="KW-0472">Membrane</keyword>
<evidence type="ECO:0000256" key="7">
    <source>
        <dbReference type="RuleBase" id="RU003346"/>
    </source>
</evidence>
<feature type="transmembrane region" description="Helical" evidence="9">
    <location>
        <begin position="373"/>
        <end position="397"/>
    </location>
</feature>
<dbReference type="PROSITE" id="PS00216">
    <property type="entry name" value="SUGAR_TRANSPORT_1"/>
    <property type="match status" value="1"/>
</dbReference>
<keyword evidence="12" id="KW-1185">Reference proteome</keyword>
<dbReference type="InterPro" id="IPR050360">
    <property type="entry name" value="MFS_Sugar_Transporters"/>
</dbReference>
<evidence type="ECO:0000256" key="3">
    <source>
        <dbReference type="ARBA" id="ARBA00022448"/>
    </source>
</evidence>
<dbReference type="Pfam" id="PF00083">
    <property type="entry name" value="Sugar_tr"/>
    <property type="match status" value="1"/>
</dbReference>
<feature type="transmembrane region" description="Helical" evidence="9">
    <location>
        <begin position="345"/>
        <end position="367"/>
    </location>
</feature>
<feature type="compositionally biased region" description="Basic and acidic residues" evidence="8">
    <location>
        <begin position="512"/>
        <end position="526"/>
    </location>
</feature>
<feature type="transmembrane region" description="Helical" evidence="9">
    <location>
        <begin position="442"/>
        <end position="459"/>
    </location>
</feature>
<dbReference type="InterPro" id="IPR005829">
    <property type="entry name" value="Sugar_transporter_CS"/>
</dbReference>
<feature type="transmembrane region" description="Helical" evidence="9">
    <location>
        <begin position="157"/>
        <end position="176"/>
    </location>
</feature>
<evidence type="ECO:0000256" key="4">
    <source>
        <dbReference type="ARBA" id="ARBA00022692"/>
    </source>
</evidence>
<dbReference type="PROSITE" id="PS50850">
    <property type="entry name" value="MFS"/>
    <property type="match status" value="1"/>
</dbReference>
<organism evidence="11 12">
    <name type="scientific">Morchella conica CCBAS932</name>
    <dbReference type="NCBI Taxonomy" id="1392247"/>
    <lineage>
        <taxon>Eukaryota</taxon>
        <taxon>Fungi</taxon>
        <taxon>Dikarya</taxon>
        <taxon>Ascomycota</taxon>
        <taxon>Pezizomycotina</taxon>
        <taxon>Pezizomycetes</taxon>
        <taxon>Pezizales</taxon>
        <taxon>Morchellaceae</taxon>
        <taxon>Morchella</taxon>
    </lineage>
</organism>
<feature type="transmembrane region" description="Helical" evidence="9">
    <location>
        <begin position="279"/>
        <end position="301"/>
    </location>
</feature>
<feature type="transmembrane region" description="Helical" evidence="9">
    <location>
        <begin position="101"/>
        <end position="119"/>
    </location>
</feature>
<feature type="transmembrane region" description="Helical" evidence="9">
    <location>
        <begin position="188"/>
        <end position="211"/>
    </location>
</feature>
<proteinExistence type="inferred from homology"/>
<name>A0A3N4KW25_9PEZI</name>
<comment type="subcellular location">
    <subcellularLocation>
        <location evidence="1">Membrane</location>
        <topology evidence="1">Multi-pass membrane protein</topology>
    </subcellularLocation>
</comment>
<evidence type="ECO:0000256" key="6">
    <source>
        <dbReference type="ARBA" id="ARBA00023136"/>
    </source>
</evidence>
<feature type="transmembrane region" description="Helical" evidence="9">
    <location>
        <begin position="72"/>
        <end position="92"/>
    </location>
</feature>
<dbReference type="PRINTS" id="PR00171">
    <property type="entry name" value="SUGRTRNSPORT"/>
</dbReference>